<dbReference type="EMBL" id="JAMZIH010006467">
    <property type="protein sequence ID" value="KAJ1673892.1"/>
    <property type="molecule type" value="Genomic_DNA"/>
</dbReference>
<organism evidence="1 2">
    <name type="scientific">Spiromyces aspiralis</name>
    <dbReference type="NCBI Taxonomy" id="68401"/>
    <lineage>
        <taxon>Eukaryota</taxon>
        <taxon>Fungi</taxon>
        <taxon>Fungi incertae sedis</taxon>
        <taxon>Zoopagomycota</taxon>
        <taxon>Kickxellomycotina</taxon>
        <taxon>Kickxellomycetes</taxon>
        <taxon>Kickxellales</taxon>
        <taxon>Kickxellaceae</taxon>
        <taxon>Spiromyces</taxon>
    </lineage>
</organism>
<evidence type="ECO:0000313" key="1">
    <source>
        <dbReference type="EMBL" id="KAJ1673892.1"/>
    </source>
</evidence>
<evidence type="ECO:0000313" key="2">
    <source>
        <dbReference type="Proteomes" id="UP001145114"/>
    </source>
</evidence>
<dbReference type="Proteomes" id="UP001145114">
    <property type="component" value="Unassembled WGS sequence"/>
</dbReference>
<proteinExistence type="predicted"/>
<sequence>MGFGGIIINEHQGKEVRRIEFSRAMRDGLLSLMAAELLAIVVVVTLIPRGKDIHIKMDSWAATVCIKMLQQEDPKRRTEKGSMAYL</sequence>
<accession>A0ACC1HCJ5</accession>
<protein>
    <submittedName>
        <fullName evidence="1">Uncharacterized protein</fullName>
    </submittedName>
</protein>
<feature type="non-terminal residue" evidence="1">
    <location>
        <position position="86"/>
    </location>
</feature>
<keyword evidence="2" id="KW-1185">Reference proteome</keyword>
<name>A0ACC1HCJ5_9FUNG</name>
<reference evidence="1" key="1">
    <citation type="submission" date="2022-06" db="EMBL/GenBank/DDBJ databases">
        <title>Phylogenomic reconstructions and comparative analyses of Kickxellomycotina fungi.</title>
        <authorList>
            <person name="Reynolds N.K."/>
            <person name="Stajich J.E."/>
            <person name="Barry K."/>
            <person name="Grigoriev I.V."/>
            <person name="Crous P."/>
            <person name="Smith M.E."/>
        </authorList>
    </citation>
    <scope>NUCLEOTIDE SEQUENCE</scope>
    <source>
        <strain evidence="1">RSA 2271</strain>
    </source>
</reference>
<gene>
    <name evidence="1" type="ORF">EV182_004366</name>
</gene>
<comment type="caution">
    <text evidence="1">The sequence shown here is derived from an EMBL/GenBank/DDBJ whole genome shotgun (WGS) entry which is preliminary data.</text>
</comment>